<dbReference type="AlphaFoldDB" id="A0A6J6S4Q4"/>
<dbReference type="PANTHER" id="PTHR43669">
    <property type="entry name" value="5-KETO-D-GLUCONATE 5-REDUCTASE"/>
    <property type="match status" value="1"/>
</dbReference>
<dbReference type="EMBL" id="CAFBOY010000084">
    <property type="protein sequence ID" value="CAB5000131.1"/>
    <property type="molecule type" value="Genomic_DNA"/>
</dbReference>
<sequence>MSGTHSRIALVTGGGSGIGAEVAQALANDGWKVVITGRRQEALESVISKSTKSSGELIAITADVTDEKSVKNLFSEIKDKFGRLDLLFNNAGTGAPAVEIDQLSLDDWNKVVAVNLTGVFLCTKEAFGMMRNQNPQGGRIINNGSISAYMPRPLSIAYTATKHAISGLTKTTQLDGRKFDIACSQIDVGNAATELGSAAGQGALQADGSVRSEPLIDPAEVARAVLYMSSLPLEANVANMTIMATKMPFVGRG</sequence>
<dbReference type="InterPro" id="IPR002347">
    <property type="entry name" value="SDR_fam"/>
</dbReference>
<protein>
    <submittedName>
        <fullName evidence="3">Unannotated protein</fullName>
    </submittedName>
</protein>
<organism evidence="3">
    <name type="scientific">freshwater metagenome</name>
    <dbReference type="NCBI Taxonomy" id="449393"/>
    <lineage>
        <taxon>unclassified sequences</taxon>
        <taxon>metagenomes</taxon>
        <taxon>ecological metagenomes</taxon>
    </lineage>
</organism>
<dbReference type="FunFam" id="3.40.50.720:FF:000084">
    <property type="entry name" value="Short-chain dehydrogenase reductase"/>
    <property type="match status" value="1"/>
</dbReference>
<accession>A0A6J6S4Q4</accession>
<proteinExistence type="inferred from homology"/>
<dbReference type="GO" id="GO:0016491">
    <property type="term" value="F:oxidoreductase activity"/>
    <property type="evidence" value="ECO:0007669"/>
    <property type="project" value="UniProtKB-KW"/>
</dbReference>
<reference evidence="3" key="1">
    <citation type="submission" date="2020-05" db="EMBL/GenBank/DDBJ databases">
        <authorList>
            <person name="Chiriac C."/>
            <person name="Salcher M."/>
            <person name="Ghai R."/>
            <person name="Kavagutti S V."/>
        </authorList>
    </citation>
    <scope>NUCLEOTIDE SEQUENCE</scope>
</reference>
<dbReference type="InterPro" id="IPR020904">
    <property type="entry name" value="Sc_DH/Rdtase_CS"/>
</dbReference>
<dbReference type="Pfam" id="PF00106">
    <property type="entry name" value="adh_short"/>
    <property type="match status" value="1"/>
</dbReference>
<name>A0A6J6S4Q4_9ZZZZ</name>
<dbReference type="PROSITE" id="PS00061">
    <property type="entry name" value="ADH_SHORT"/>
    <property type="match status" value="1"/>
</dbReference>
<evidence type="ECO:0000313" key="4">
    <source>
        <dbReference type="EMBL" id="CAB5000131.1"/>
    </source>
</evidence>
<dbReference type="PRINTS" id="PR00081">
    <property type="entry name" value="GDHRDH"/>
</dbReference>
<gene>
    <name evidence="3" type="ORF">UFOPK2735_00577</name>
    <name evidence="4" type="ORF">UFOPK4022_00689</name>
</gene>
<evidence type="ECO:0000256" key="2">
    <source>
        <dbReference type="ARBA" id="ARBA00023002"/>
    </source>
</evidence>
<dbReference type="Gene3D" id="3.40.50.720">
    <property type="entry name" value="NAD(P)-binding Rossmann-like Domain"/>
    <property type="match status" value="1"/>
</dbReference>
<dbReference type="PANTHER" id="PTHR43669:SF12">
    <property type="entry name" value="BLR5618 PROTEIN"/>
    <property type="match status" value="1"/>
</dbReference>
<dbReference type="InterPro" id="IPR036291">
    <property type="entry name" value="NAD(P)-bd_dom_sf"/>
</dbReference>
<dbReference type="PRINTS" id="PR00080">
    <property type="entry name" value="SDRFAMILY"/>
</dbReference>
<dbReference type="EMBL" id="CAEZYP010000073">
    <property type="protein sequence ID" value="CAB4729766.1"/>
    <property type="molecule type" value="Genomic_DNA"/>
</dbReference>
<dbReference type="SUPFAM" id="SSF51735">
    <property type="entry name" value="NAD(P)-binding Rossmann-fold domains"/>
    <property type="match status" value="1"/>
</dbReference>
<evidence type="ECO:0000256" key="1">
    <source>
        <dbReference type="ARBA" id="ARBA00006484"/>
    </source>
</evidence>
<keyword evidence="2" id="KW-0560">Oxidoreductase</keyword>
<comment type="similarity">
    <text evidence="1">Belongs to the short-chain dehydrogenases/reductases (SDR) family.</text>
</comment>
<dbReference type="CDD" id="cd05233">
    <property type="entry name" value="SDR_c"/>
    <property type="match status" value="1"/>
</dbReference>
<evidence type="ECO:0000313" key="3">
    <source>
        <dbReference type="EMBL" id="CAB4729766.1"/>
    </source>
</evidence>